<dbReference type="SUPFAM" id="SSF88659">
    <property type="entry name" value="Sigma3 and sigma4 domains of RNA polymerase sigma factors"/>
    <property type="match status" value="1"/>
</dbReference>
<dbReference type="EMBL" id="JACDXJ010000003">
    <property type="protein sequence ID" value="MBA1159316.1"/>
    <property type="molecule type" value="Genomic_DNA"/>
</dbReference>
<reference evidence="6 7" key="1">
    <citation type="submission" date="2020-07" db="EMBL/GenBank/DDBJ databases">
        <title>Draft genome and description of Microvirga mediterraneensis Marseille-Q2068 sp. nov.</title>
        <authorList>
            <person name="Boxberger M."/>
        </authorList>
    </citation>
    <scope>NUCLEOTIDE SEQUENCE [LARGE SCALE GENOMIC DNA]</scope>
    <source>
        <strain evidence="6 7">Marseille-Q2068</strain>
    </source>
</reference>
<gene>
    <name evidence="6" type="ORF">H0S73_24880</name>
</gene>
<evidence type="ECO:0000256" key="2">
    <source>
        <dbReference type="ARBA" id="ARBA00023015"/>
    </source>
</evidence>
<dbReference type="SUPFAM" id="SSF88946">
    <property type="entry name" value="Sigma2 domain of RNA polymerase sigma factors"/>
    <property type="match status" value="1"/>
</dbReference>
<dbReference type="Proteomes" id="UP000572984">
    <property type="component" value="Unassembled WGS sequence"/>
</dbReference>
<dbReference type="GO" id="GO:0006352">
    <property type="term" value="P:DNA-templated transcription initiation"/>
    <property type="evidence" value="ECO:0007669"/>
    <property type="project" value="InterPro"/>
</dbReference>
<dbReference type="InterPro" id="IPR039425">
    <property type="entry name" value="RNA_pol_sigma-70-like"/>
</dbReference>
<keyword evidence="5" id="KW-0804">Transcription</keyword>
<dbReference type="PANTHER" id="PTHR43133:SF8">
    <property type="entry name" value="RNA POLYMERASE SIGMA FACTOR HI_1459-RELATED"/>
    <property type="match status" value="1"/>
</dbReference>
<dbReference type="GO" id="GO:0016987">
    <property type="term" value="F:sigma factor activity"/>
    <property type="evidence" value="ECO:0007669"/>
    <property type="project" value="UniProtKB-KW"/>
</dbReference>
<name>A0A838BXM1_9HYPH</name>
<keyword evidence="7" id="KW-1185">Reference proteome</keyword>
<dbReference type="AlphaFoldDB" id="A0A838BXM1"/>
<dbReference type="InterPro" id="IPR013325">
    <property type="entry name" value="RNA_pol_sigma_r2"/>
</dbReference>
<protein>
    <submittedName>
        <fullName evidence="6">RNA polymerase sigma factor</fullName>
    </submittedName>
</protein>
<dbReference type="GO" id="GO:0003677">
    <property type="term" value="F:DNA binding"/>
    <property type="evidence" value="ECO:0007669"/>
    <property type="project" value="UniProtKB-KW"/>
</dbReference>
<evidence type="ECO:0000256" key="3">
    <source>
        <dbReference type="ARBA" id="ARBA00023082"/>
    </source>
</evidence>
<comment type="caution">
    <text evidence="6">The sequence shown here is derived from an EMBL/GenBank/DDBJ whole genome shotgun (WGS) entry which is preliminary data.</text>
</comment>
<evidence type="ECO:0000256" key="4">
    <source>
        <dbReference type="ARBA" id="ARBA00023125"/>
    </source>
</evidence>
<evidence type="ECO:0000313" key="7">
    <source>
        <dbReference type="Proteomes" id="UP000572984"/>
    </source>
</evidence>
<sequence length="203" mass="22476">MTATQTTTQDWQKIKAGDKDAFRRLVEPYLAELRKAAEHEITYHVCVGDLGTGSVSPDDLVAEVLLKAWDERQRKPETLDLKAWLFGLLHRTADRLVSEQKGTGDLVRVSLDAPPSDGGAAPGWRQPDDFESWEDVIPDPRTSADEMIAAVEGQPGSLSEPARRILVMHDRHGISIQQVAFVTGTSVARAQEFLLEARHKIQG</sequence>
<evidence type="ECO:0000313" key="6">
    <source>
        <dbReference type="EMBL" id="MBA1159316.1"/>
    </source>
</evidence>
<proteinExistence type="inferred from homology"/>
<keyword evidence="2" id="KW-0805">Transcription regulation</keyword>
<keyword evidence="3" id="KW-0731">Sigma factor</keyword>
<evidence type="ECO:0000256" key="5">
    <source>
        <dbReference type="ARBA" id="ARBA00023163"/>
    </source>
</evidence>
<keyword evidence="4" id="KW-0238">DNA-binding</keyword>
<organism evidence="6 7">
    <name type="scientific">Microvirga mediterraneensis</name>
    <dbReference type="NCBI Taxonomy" id="2754695"/>
    <lineage>
        <taxon>Bacteria</taxon>
        <taxon>Pseudomonadati</taxon>
        <taxon>Pseudomonadota</taxon>
        <taxon>Alphaproteobacteria</taxon>
        <taxon>Hyphomicrobiales</taxon>
        <taxon>Methylobacteriaceae</taxon>
        <taxon>Microvirga</taxon>
    </lineage>
</organism>
<dbReference type="RefSeq" id="WP_181054889.1">
    <property type="nucleotide sequence ID" value="NZ_JACDXJ010000003.1"/>
</dbReference>
<dbReference type="Gene3D" id="1.10.1740.10">
    <property type="match status" value="1"/>
</dbReference>
<accession>A0A838BXM1</accession>
<comment type="similarity">
    <text evidence="1">Belongs to the sigma-70 factor family. ECF subfamily.</text>
</comment>
<evidence type="ECO:0000256" key="1">
    <source>
        <dbReference type="ARBA" id="ARBA00010641"/>
    </source>
</evidence>
<dbReference type="InterPro" id="IPR013324">
    <property type="entry name" value="RNA_pol_sigma_r3/r4-like"/>
</dbReference>
<dbReference type="PANTHER" id="PTHR43133">
    <property type="entry name" value="RNA POLYMERASE ECF-TYPE SIGMA FACTO"/>
    <property type="match status" value="1"/>
</dbReference>